<dbReference type="Proteomes" id="UP000008064">
    <property type="component" value="Unassembled WGS sequence"/>
</dbReference>
<feature type="region of interest" description="Disordered" evidence="1">
    <location>
        <begin position="71"/>
        <end position="132"/>
    </location>
</feature>
<dbReference type="GO" id="GO:0006012">
    <property type="term" value="P:galactose metabolic process"/>
    <property type="evidence" value="ECO:0007669"/>
    <property type="project" value="TreeGrafter"/>
</dbReference>
<evidence type="ECO:0000313" key="3">
    <source>
        <dbReference type="EMBL" id="EGO22346.1"/>
    </source>
</evidence>
<dbReference type="EMBL" id="GL945437">
    <property type="protein sequence ID" value="EGO22346.1"/>
    <property type="molecule type" value="Genomic_DNA"/>
</dbReference>
<dbReference type="PANTHER" id="PTHR15672">
    <property type="entry name" value="CAMP-REGULATED PHOSPHOPROTEIN 21 RELATED R3H DOMAIN CONTAINING PROTEIN"/>
    <property type="match status" value="1"/>
</dbReference>
<dbReference type="OrthoDB" id="2672399at2759"/>
<feature type="non-terminal residue" evidence="3">
    <location>
        <position position="150"/>
    </location>
</feature>
<name>F8P498_SERL9</name>
<dbReference type="HOGENOM" id="CLU_151663_0_0_1"/>
<evidence type="ECO:0000313" key="4">
    <source>
        <dbReference type="Proteomes" id="UP000008064"/>
    </source>
</evidence>
<feature type="compositionally biased region" description="Polar residues" evidence="1">
    <location>
        <begin position="110"/>
        <end position="123"/>
    </location>
</feature>
<evidence type="ECO:0000259" key="2">
    <source>
        <dbReference type="PROSITE" id="PS51673"/>
    </source>
</evidence>
<organism evidence="4">
    <name type="scientific">Serpula lacrymans var. lacrymans (strain S7.9)</name>
    <name type="common">Dry rot fungus</name>
    <dbReference type="NCBI Taxonomy" id="578457"/>
    <lineage>
        <taxon>Eukaryota</taxon>
        <taxon>Fungi</taxon>
        <taxon>Dikarya</taxon>
        <taxon>Basidiomycota</taxon>
        <taxon>Agaricomycotina</taxon>
        <taxon>Agaricomycetes</taxon>
        <taxon>Agaricomycetidae</taxon>
        <taxon>Boletales</taxon>
        <taxon>Coniophorineae</taxon>
        <taxon>Serpulaceae</taxon>
        <taxon>Serpula</taxon>
    </lineage>
</organism>
<gene>
    <name evidence="3" type="ORF">SERLADRAFT_473066</name>
</gene>
<feature type="compositionally biased region" description="Acidic residues" evidence="1">
    <location>
        <begin position="97"/>
        <end position="108"/>
    </location>
</feature>
<dbReference type="RefSeq" id="XP_007320884.1">
    <property type="nucleotide sequence ID" value="XM_007320822.1"/>
</dbReference>
<dbReference type="PROSITE" id="PS51673">
    <property type="entry name" value="SUZ"/>
    <property type="match status" value="1"/>
</dbReference>
<protein>
    <recommendedName>
        <fullName evidence="2">SUZ domain-containing protein</fullName>
    </recommendedName>
</protein>
<dbReference type="Gene3D" id="3.30.1370.50">
    <property type="entry name" value="R3H-like domain"/>
    <property type="match status" value="1"/>
</dbReference>
<dbReference type="InterPro" id="IPR024771">
    <property type="entry name" value="SUZ"/>
</dbReference>
<accession>F8P498</accession>
<dbReference type="SUPFAM" id="SSF82708">
    <property type="entry name" value="R3H domain"/>
    <property type="match status" value="1"/>
</dbReference>
<dbReference type="KEGG" id="sla:SERLADRAFT_473066"/>
<proteinExistence type="predicted"/>
<dbReference type="AlphaFoldDB" id="F8P498"/>
<dbReference type="Pfam" id="PF12752">
    <property type="entry name" value="SUZ"/>
    <property type="match status" value="1"/>
</dbReference>
<dbReference type="CDD" id="cd02642">
    <property type="entry name" value="R3H_encore_like"/>
    <property type="match status" value="1"/>
</dbReference>
<dbReference type="GeneID" id="18820236"/>
<dbReference type="PANTHER" id="PTHR15672:SF8">
    <property type="entry name" value="PROTEIN ENCORE"/>
    <property type="match status" value="1"/>
</dbReference>
<dbReference type="InterPro" id="IPR036867">
    <property type="entry name" value="R3H_dom_sf"/>
</dbReference>
<dbReference type="GO" id="GO:0003676">
    <property type="term" value="F:nucleic acid binding"/>
    <property type="evidence" value="ECO:0007669"/>
    <property type="project" value="InterPro"/>
</dbReference>
<evidence type="ECO:0000256" key="1">
    <source>
        <dbReference type="SAM" id="MobiDB-lite"/>
    </source>
</evidence>
<reference evidence="4" key="1">
    <citation type="journal article" date="2011" name="Science">
        <title>The plant cell wall-decomposing machinery underlies the functional diversity of forest fungi.</title>
        <authorList>
            <person name="Eastwood D.C."/>
            <person name="Floudas D."/>
            <person name="Binder M."/>
            <person name="Majcherczyk A."/>
            <person name="Schneider P."/>
            <person name="Aerts A."/>
            <person name="Asiegbu F.O."/>
            <person name="Baker S.E."/>
            <person name="Barry K."/>
            <person name="Bendiksby M."/>
            <person name="Blumentritt M."/>
            <person name="Coutinho P.M."/>
            <person name="Cullen D."/>
            <person name="de Vries R.P."/>
            <person name="Gathman A."/>
            <person name="Goodell B."/>
            <person name="Henrissat B."/>
            <person name="Ihrmark K."/>
            <person name="Kauserud H."/>
            <person name="Kohler A."/>
            <person name="LaButti K."/>
            <person name="Lapidus A."/>
            <person name="Lavin J.L."/>
            <person name="Lee Y.-H."/>
            <person name="Lindquist E."/>
            <person name="Lilly W."/>
            <person name="Lucas S."/>
            <person name="Morin E."/>
            <person name="Murat C."/>
            <person name="Oguiza J.A."/>
            <person name="Park J."/>
            <person name="Pisabarro A.G."/>
            <person name="Riley R."/>
            <person name="Rosling A."/>
            <person name="Salamov A."/>
            <person name="Schmidt O."/>
            <person name="Schmutz J."/>
            <person name="Skrede I."/>
            <person name="Stenlid J."/>
            <person name="Wiebenga A."/>
            <person name="Xie X."/>
            <person name="Kuees U."/>
            <person name="Hibbett D.S."/>
            <person name="Hoffmeister D."/>
            <person name="Hoegberg N."/>
            <person name="Martin F."/>
            <person name="Grigoriev I.V."/>
            <person name="Watkinson S.C."/>
        </authorList>
    </citation>
    <scope>NUCLEOTIDE SEQUENCE [LARGE SCALE GENOMIC DNA]</scope>
    <source>
        <strain evidence="4">S7.9</strain>
    </source>
</reference>
<sequence length="150" mass="16989">MESLINDRRSRLELVPATSYQRLLVHRCSAYHRLQPDTDQLTKNITITATIESRIPSRRICELVPAESYPQPTFKIMRRTTNDRGRSKPQSQAESVAGEDAELSDVEPSESGSLGGRSNATGSSKKRLTIEEREAAYNEARSRIFMDFEE</sequence>
<dbReference type="InterPro" id="IPR051937">
    <property type="entry name" value="R3H_domain_containing"/>
</dbReference>
<feature type="domain" description="SUZ" evidence="2">
    <location>
        <begin position="54"/>
        <end position="149"/>
    </location>
</feature>